<dbReference type="PANTHER" id="PTHR30146:SF155">
    <property type="entry name" value="ALANINE RACEMASE"/>
    <property type="match status" value="1"/>
</dbReference>
<dbReference type="SUPFAM" id="SSF47413">
    <property type="entry name" value="lambda repressor-like DNA-binding domains"/>
    <property type="match status" value="1"/>
</dbReference>
<dbReference type="InterPro" id="IPR010982">
    <property type="entry name" value="Lambda_DNA-bd_dom_sf"/>
</dbReference>
<keyword evidence="1" id="KW-0805">Transcription regulation</keyword>
<dbReference type="PROSITE" id="PS50932">
    <property type="entry name" value="HTH_LACI_2"/>
    <property type="match status" value="1"/>
</dbReference>
<dbReference type="SMART" id="SM00354">
    <property type="entry name" value="HTH_LACI"/>
    <property type="match status" value="1"/>
</dbReference>
<evidence type="ECO:0000256" key="3">
    <source>
        <dbReference type="ARBA" id="ARBA00023163"/>
    </source>
</evidence>
<organism evidence="5 6">
    <name type="scientific">Agrobacterium burrii</name>
    <dbReference type="NCBI Taxonomy" id="2815339"/>
    <lineage>
        <taxon>Bacteria</taxon>
        <taxon>Pseudomonadati</taxon>
        <taxon>Pseudomonadota</taxon>
        <taxon>Alphaproteobacteria</taxon>
        <taxon>Hyphomicrobiales</taxon>
        <taxon>Rhizobiaceae</taxon>
        <taxon>Rhizobium/Agrobacterium group</taxon>
        <taxon>Agrobacterium</taxon>
        <taxon>Agrobacterium tumefaciens complex</taxon>
    </lineage>
</organism>
<sequence length="357" mass="38118">MVNGDVVNTETIDRSQIAQRTTIKDVALAAGVSVSTASKALNERGRMTFETRERIQGIAQKLGFRPNAMARALVHQRSFTLGLLTNDTYGRFTLPIAAGLSAAMADRGVSVFLCAIDDDPERVRRNLDAMEDKRVDGLVVSGKRIDRVLPVDLPAVHMPVVYVNAASPSGAIGFVPDDEGGAHAAVAHLVSLGRKRIAHVTGPRSFGAVGLREKGWLRALSEAALPCFGAALSGEWSEGFGYESGQRLIADLKAGRPDAVFCGNDQIARGLIDALTLAGIRVPEDIAVVGFDNWEIFATATRPPLTTVDMALKELGRQAGLTLLDLIDGKPVEAGRRRLPCRLKVRKSCGSEAPSAD</sequence>
<keyword evidence="3" id="KW-0804">Transcription</keyword>
<name>A0ABS3EJC8_9HYPH</name>
<evidence type="ECO:0000313" key="5">
    <source>
        <dbReference type="EMBL" id="MBO0132081.1"/>
    </source>
</evidence>
<feature type="domain" description="HTH lacI-type" evidence="4">
    <location>
        <begin position="21"/>
        <end position="75"/>
    </location>
</feature>
<keyword evidence="6" id="KW-1185">Reference proteome</keyword>
<gene>
    <name evidence="5" type="ORF">JZX89_15185</name>
</gene>
<evidence type="ECO:0000259" key="4">
    <source>
        <dbReference type="PROSITE" id="PS50932"/>
    </source>
</evidence>
<dbReference type="InterPro" id="IPR028082">
    <property type="entry name" value="Peripla_BP_I"/>
</dbReference>
<keyword evidence="2 5" id="KW-0238">DNA-binding</keyword>
<proteinExistence type="predicted"/>
<dbReference type="Pfam" id="PF13377">
    <property type="entry name" value="Peripla_BP_3"/>
    <property type="match status" value="1"/>
</dbReference>
<dbReference type="Proteomes" id="UP000664699">
    <property type="component" value="Unassembled WGS sequence"/>
</dbReference>
<accession>A0ABS3EJC8</accession>
<dbReference type="CDD" id="cd01392">
    <property type="entry name" value="HTH_LacI"/>
    <property type="match status" value="1"/>
</dbReference>
<dbReference type="CDD" id="cd06288">
    <property type="entry name" value="PBP1_sucrose_transcription_regulator"/>
    <property type="match status" value="1"/>
</dbReference>
<dbReference type="GO" id="GO:0003677">
    <property type="term" value="F:DNA binding"/>
    <property type="evidence" value="ECO:0007669"/>
    <property type="project" value="UniProtKB-KW"/>
</dbReference>
<reference evidence="5 6" key="1">
    <citation type="submission" date="2021-03" db="EMBL/GenBank/DDBJ databases">
        <title>Whole genome sequence of Agrobacterium sp. strain Rnr.</title>
        <authorList>
            <person name="Mafakheri H."/>
            <person name="Taghavi S.M."/>
            <person name="Nemanja K."/>
            <person name="Osdaghi E."/>
        </authorList>
    </citation>
    <scope>NUCLEOTIDE SEQUENCE [LARGE SCALE GENOMIC DNA]</scope>
    <source>
        <strain evidence="5 6">Rnr</strain>
    </source>
</reference>
<protein>
    <submittedName>
        <fullName evidence="5">LacI family DNA-binding transcriptional regulator</fullName>
    </submittedName>
</protein>
<dbReference type="PANTHER" id="PTHR30146">
    <property type="entry name" value="LACI-RELATED TRANSCRIPTIONAL REPRESSOR"/>
    <property type="match status" value="1"/>
</dbReference>
<dbReference type="Pfam" id="PF00356">
    <property type="entry name" value="LacI"/>
    <property type="match status" value="1"/>
</dbReference>
<evidence type="ECO:0000256" key="2">
    <source>
        <dbReference type="ARBA" id="ARBA00023125"/>
    </source>
</evidence>
<evidence type="ECO:0000256" key="1">
    <source>
        <dbReference type="ARBA" id="ARBA00023015"/>
    </source>
</evidence>
<dbReference type="SUPFAM" id="SSF53822">
    <property type="entry name" value="Periplasmic binding protein-like I"/>
    <property type="match status" value="1"/>
</dbReference>
<dbReference type="PROSITE" id="PS00356">
    <property type="entry name" value="HTH_LACI_1"/>
    <property type="match status" value="1"/>
</dbReference>
<dbReference type="Gene3D" id="3.40.50.2300">
    <property type="match status" value="2"/>
</dbReference>
<dbReference type="RefSeq" id="WP_207134558.1">
    <property type="nucleotide sequence ID" value="NZ_JAFLNA010000007.1"/>
</dbReference>
<evidence type="ECO:0000313" key="6">
    <source>
        <dbReference type="Proteomes" id="UP000664699"/>
    </source>
</evidence>
<comment type="caution">
    <text evidence="5">The sequence shown here is derived from an EMBL/GenBank/DDBJ whole genome shotgun (WGS) entry which is preliminary data.</text>
</comment>
<dbReference type="Gene3D" id="1.10.260.40">
    <property type="entry name" value="lambda repressor-like DNA-binding domains"/>
    <property type="match status" value="1"/>
</dbReference>
<dbReference type="InterPro" id="IPR046335">
    <property type="entry name" value="LacI/GalR-like_sensor"/>
</dbReference>
<dbReference type="InterPro" id="IPR000843">
    <property type="entry name" value="HTH_LacI"/>
</dbReference>
<dbReference type="EMBL" id="JAFLNA010000007">
    <property type="protein sequence ID" value="MBO0132081.1"/>
    <property type="molecule type" value="Genomic_DNA"/>
</dbReference>